<keyword evidence="6 7" id="KW-0472">Membrane</keyword>
<feature type="transmembrane region" description="Helical" evidence="7">
    <location>
        <begin position="197"/>
        <end position="219"/>
    </location>
</feature>
<keyword evidence="2 7" id="KW-0813">Transport</keyword>
<dbReference type="PANTHER" id="PTHR43744:SF8">
    <property type="entry name" value="SN-GLYCEROL-3-PHOSPHATE TRANSPORT SYSTEM PERMEASE PROTEIN UGPE"/>
    <property type="match status" value="1"/>
</dbReference>
<comment type="subcellular location">
    <subcellularLocation>
        <location evidence="1 7">Cell membrane</location>
        <topology evidence="1 7">Multi-pass membrane protein</topology>
    </subcellularLocation>
</comment>
<dbReference type="Pfam" id="PF00528">
    <property type="entry name" value="BPD_transp_1"/>
    <property type="match status" value="1"/>
</dbReference>
<evidence type="ECO:0000256" key="1">
    <source>
        <dbReference type="ARBA" id="ARBA00004651"/>
    </source>
</evidence>
<dbReference type="PANTHER" id="PTHR43744">
    <property type="entry name" value="ABC TRANSPORTER PERMEASE PROTEIN MG189-RELATED-RELATED"/>
    <property type="match status" value="1"/>
</dbReference>
<dbReference type="PROSITE" id="PS50928">
    <property type="entry name" value="ABC_TM1"/>
    <property type="match status" value="1"/>
</dbReference>
<feature type="transmembrane region" description="Helical" evidence="7">
    <location>
        <begin position="144"/>
        <end position="163"/>
    </location>
</feature>
<keyword evidence="3" id="KW-1003">Cell membrane</keyword>
<proteinExistence type="inferred from homology"/>
<name>A0A1M4WJT7_9CLOT</name>
<dbReference type="EMBL" id="FQVI01000006">
    <property type="protein sequence ID" value="SHE81498.1"/>
    <property type="molecule type" value="Genomic_DNA"/>
</dbReference>
<dbReference type="GO" id="GO:0055085">
    <property type="term" value="P:transmembrane transport"/>
    <property type="evidence" value="ECO:0007669"/>
    <property type="project" value="InterPro"/>
</dbReference>
<dbReference type="InterPro" id="IPR035906">
    <property type="entry name" value="MetI-like_sf"/>
</dbReference>
<keyword evidence="4 7" id="KW-0812">Transmembrane</keyword>
<evidence type="ECO:0000259" key="8">
    <source>
        <dbReference type="PROSITE" id="PS50928"/>
    </source>
</evidence>
<feature type="transmembrane region" description="Helical" evidence="7">
    <location>
        <begin position="12"/>
        <end position="34"/>
    </location>
</feature>
<evidence type="ECO:0000256" key="5">
    <source>
        <dbReference type="ARBA" id="ARBA00022989"/>
    </source>
</evidence>
<dbReference type="InterPro" id="IPR000515">
    <property type="entry name" value="MetI-like"/>
</dbReference>
<gene>
    <name evidence="9" type="ORF">SAMN02745158_01651</name>
</gene>
<dbReference type="Proteomes" id="UP000184245">
    <property type="component" value="Unassembled WGS sequence"/>
</dbReference>
<feature type="transmembrane region" description="Helical" evidence="7">
    <location>
        <begin position="244"/>
        <end position="265"/>
    </location>
</feature>
<dbReference type="CDD" id="cd06261">
    <property type="entry name" value="TM_PBP2"/>
    <property type="match status" value="1"/>
</dbReference>
<dbReference type="OrthoDB" id="187395at2"/>
<keyword evidence="10" id="KW-1185">Reference proteome</keyword>
<feature type="transmembrane region" description="Helical" evidence="7">
    <location>
        <begin position="107"/>
        <end position="124"/>
    </location>
</feature>
<evidence type="ECO:0000256" key="6">
    <source>
        <dbReference type="ARBA" id="ARBA00023136"/>
    </source>
</evidence>
<evidence type="ECO:0000256" key="2">
    <source>
        <dbReference type="ARBA" id="ARBA00022448"/>
    </source>
</evidence>
<dbReference type="AlphaFoldDB" id="A0A1M4WJT7"/>
<feature type="transmembrane region" description="Helical" evidence="7">
    <location>
        <begin position="76"/>
        <end position="98"/>
    </location>
</feature>
<keyword evidence="5 7" id="KW-1133">Transmembrane helix</keyword>
<protein>
    <submittedName>
        <fullName evidence="9">N-acetylglucosamine transport system permease protein</fullName>
    </submittedName>
</protein>
<evidence type="ECO:0000313" key="10">
    <source>
        <dbReference type="Proteomes" id="UP000184245"/>
    </source>
</evidence>
<dbReference type="Gene3D" id="1.10.3720.10">
    <property type="entry name" value="MetI-like"/>
    <property type="match status" value="1"/>
</dbReference>
<evidence type="ECO:0000313" key="9">
    <source>
        <dbReference type="EMBL" id="SHE81498.1"/>
    </source>
</evidence>
<evidence type="ECO:0000256" key="4">
    <source>
        <dbReference type="ARBA" id="ARBA00022692"/>
    </source>
</evidence>
<dbReference type="STRING" id="1122155.SAMN02745158_01651"/>
<organism evidence="9 10">
    <name type="scientific">Lactonifactor longoviformis DSM 17459</name>
    <dbReference type="NCBI Taxonomy" id="1122155"/>
    <lineage>
        <taxon>Bacteria</taxon>
        <taxon>Bacillati</taxon>
        <taxon>Bacillota</taxon>
        <taxon>Clostridia</taxon>
        <taxon>Eubacteriales</taxon>
        <taxon>Clostridiaceae</taxon>
        <taxon>Lactonifactor</taxon>
    </lineage>
</organism>
<feature type="domain" description="ABC transmembrane type-1" evidence="8">
    <location>
        <begin position="72"/>
        <end position="265"/>
    </location>
</feature>
<accession>A0A1M4WJT7</accession>
<dbReference type="SUPFAM" id="SSF161098">
    <property type="entry name" value="MetI-like"/>
    <property type="match status" value="1"/>
</dbReference>
<comment type="similarity">
    <text evidence="7">Belongs to the binding-protein-dependent transport system permease family.</text>
</comment>
<evidence type="ECO:0000256" key="7">
    <source>
        <dbReference type="RuleBase" id="RU363032"/>
    </source>
</evidence>
<evidence type="ECO:0000256" key="3">
    <source>
        <dbReference type="ARBA" id="ARBA00022475"/>
    </source>
</evidence>
<dbReference type="GO" id="GO:0005886">
    <property type="term" value="C:plasma membrane"/>
    <property type="evidence" value="ECO:0007669"/>
    <property type="project" value="UniProtKB-SubCell"/>
</dbReference>
<reference evidence="9 10" key="1">
    <citation type="submission" date="2016-11" db="EMBL/GenBank/DDBJ databases">
        <authorList>
            <person name="Jaros S."/>
            <person name="Januszkiewicz K."/>
            <person name="Wedrychowicz H."/>
        </authorList>
    </citation>
    <scope>NUCLEOTIDE SEQUENCE [LARGE SCALE GENOMIC DNA]</scope>
    <source>
        <strain evidence="9 10">DSM 17459</strain>
    </source>
</reference>
<dbReference type="RefSeq" id="WP_072850740.1">
    <property type="nucleotide sequence ID" value="NZ_FQVI01000006.1"/>
</dbReference>
<sequence length="280" mass="31843">MNNKKKIRPLGVLRDLLAGGYGLIVLFPVFWVFYTSFKTNKEFVANPWALPQKWQLQNYSNAWVKIDFQSYALNSILITIVSVLVVVVLSSTVAYILVRSEKRWSEVVLMLFIAGLYVPTALVLPSEFTVLYKLNLWNTHLGLGILYVVFSLPYSILVMSGFYRSMPKELEEAAAIDGCGVHSTFWKIIFPLSKNGIITIIIFNFVWIWNDYIFALTFIHDKELLTLPVGIIALMESFKLKADWVTLFAGLNIVMIPSILLYICFQKYLTKGLTTGSVKG</sequence>